<evidence type="ECO:0000313" key="3">
    <source>
        <dbReference type="Proteomes" id="UP001287356"/>
    </source>
</evidence>
<dbReference type="AlphaFoldDB" id="A0AAE0N828"/>
<comment type="caution">
    <text evidence="2">The sequence shown here is derived from an EMBL/GenBank/DDBJ whole genome shotgun (WGS) entry which is preliminary data.</text>
</comment>
<reference evidence="2" key="1">
    <citation type="journal article" date="2023" name="Mol. Phylogenet. Evol.">
        <title>Genome-scale phylogeny and comparative genomics of the fungal order Sordariales.</title>
        <authorList>
            <person name="Hensen N."/>
            <person name="Bonometti L."/>
            <person name="Westerberg I."/>
            <person name="Brannstrom I.O."/>
            <person name="Guillou S."/>
            <person name="Cros-Aarteil S."/>
            <person name="Calhoun S."/>
            <person name="Haridas S."/>
            <person name="Kuo A."/>
            <person name="Mondo S."/>
            <person name="Pangilinan J."/>
            <person name="Riley R."/>
            <person name="LaButti K."/>
            <person name="Andreopoulos B."/>
            <person name="Lipzen A."/>
            <person name="Chen C."/>
            <person name="Yan M."/>
            <person name="Daum C."/>
            <person name="Ng V."/>
            <person name="Clum A."/>
            <person name="Steindorff A."/>
            <person name="Ohm R.A."/>
            <person name="Martin F."/>
            <person name="Silar P."/>
            <person name="Natvig D.O."/>
            <person name="Lalanne C."/>
            <person name="Gautier V."/>
            <person name="Ament-Velasquez S.L."/>
            <person name="Kruys A."/>
            <person name="Hutchinson M.I."/>
            <person name="Powell A.J."/>
            <person name="Barry K."/>
            <person name="Miller A.N."/>
            <person name="Grigoriev I.V."/>
            <person name="Debuchy R."/>
            <person name="Gladieux P."/>
            <person name="Hiltunen Thoren M."/>
            <person name="Johannesson H."/>
        </authorList>
    </citation>
    <scope>NUCLEOTIDE SEQUENCE</scope>
    <source>
        <strain evidence="2">CBS 958.72</strain>
    </source>
</reference>
<name>A0AAE0N828_9PEZI</name>
<feature type="transmembrane region" description="Helical" evidence="1">
    <location>
        <begin position="6"/>
        <end position="25"/>
    </location>
</feature>
<reference evidence="2" key="2">
    <citation type="submission" date="2023-06" db="EMBL/GenBank/DDBJ databases">
        <authorList>
            <consortium name="Lawrence Berkeley National Laboratory"/>
            <person name="Haridas S."/>
            <person name="Hensen N."/>
            <person name="Bonometti L."/>
            <person name="Westerberg I."/>
            <person name="Brannstrom I.O."/>
            <person name="Guillou S."/>
            <person name="Cros-Aarteil S."/>
            <person name="Calhoun S."/>
            <person name="Kuo A."/>
            <person name="Mondo S."/>
            <person name="Pangilinan J."/>
            <person name="Riley R."/>
            <person name="Labutti K."/>
            <person name="Andreopoulos B."/>
            <person name="Lipzen A."/>
            <person name="Chen C."/>
            <person name="Yanf M."/>
            <person name="Daum C."/>
            <person name="Ng V."/>
            <person name="Clum A."/>
            <person name="Steindorff A."/>
            <person name="Ohm R."/>
            <person name="Martin F."/>
            <person name="Silar P."/>
            <person name="Natvig D."/>
            <person name="Lalanne C."/>
            <person name="Gautier V."/>
            <person name="Ament-Velasquez S.L."/>
            <person name="Kruys A."/>
            <person name="Hutchinson M.I."/>
            <person name="Powell A.J."/>
            <person name="Barry K."/>
            <person name="Miller A.N."/>
            <person name="Grigoriev I.V."/>
            <person name="Debuchy R."/>
            <person name="Gladieux P."/>
            <person name="Thoren M.H."/>
            <person name="Johannesson H."/>
        </authorList>
    </citation>
    <scope>NUCLEOTIDE SEQUENCE</scope>
    <source>
        <strain evidence="2">CBS 958.72</strain>
    </source>
</reference>
<organism evidence="2 3">
    <name type="scientific">Lasiosphaeria ovina</name>
    <dbReference type="NCBI Taxonomy" id="92902"/>
    <lineage>
        <taxon>Eukaryota</taxon>
        <taxon>Fungi</taxon>
        <taxon>Dikarya</taxon>
        <taxon>Ascomycota</taxon>
        <taxon>Pezizomycotina</taxon>
        <taxon>Sordariomycetes</taxon>
        <taxon>Sordariomycetidae</taxon>
        <taxon>Sordariales</taxon>
        <taxon>Lasiosphaeriaceae</taxon>
        <taxon>Lasiosphaeria</taxon>
    </lineage>
</organism>
<proteinExistence type="predicted"/>
<evidence type="ECO:0000313" key="2">
    <source>
        <dbReference type="EMBL" id="KAK3374216.1"/>
    </source>
</evidence>
<sequence>MAVTGVVVMVMMAVTGVVVVVLPGLEDAEFGVPRWAVGRQRYVFLTETSVVAVPVRFGAYQLVHIDLATLTWTRLDDVPLCELSVDCLAQQSETSVVTIGSGATSPRGVYRVSGIGANNQATTTLVWSSVDQTFPAAVFSSPEAIRFTTSGEPRLPGGTFAGGLCVSGVGDVAALAAELHKMESHYMGVLLRLAGKTNSEKDALFRSRSLLEIKRVIEGRAGGGTDVELIVLKAEGHDFRRAESFLTVLVKGKNR</sequence>
<keyword evidence="3" id="KW-1185">Reference proteome</keyword>
<protein>
    <submittedName>
        <fullName evidence="2">Uncharacterized protein</fullName>
    </submittedName>
</protein>
<evidence type="ECO:0000256" key="1">
    <source>
        <dbReference type="SAM" id="Phobius"/>
    </source>
</evidence>
<keyword evidence="1" id="KW-0812">Transmembrane</keyword>
<keyword evidence="1" id="KW-1133">Transmembrane helix</keyword>
<dbReference type="EMBL" id="JAULSN010000004">
    <property type="protein sequence ID" value="KAK3374216.1"/>
    <property type="molecule type" value="Genomic_DNA"/>
</dbReference>
<keyword evidence="1" id="KW-0472">Membrane</keyword>
<gene>
    <name evidence="2" type="ORF">B0T24DRAFT_704460</name>
</gene>
<accession>A0AAE0N828</accession>
<dbReference type="Proteomes" id="UP001287356">
    <property type="component" value="Unassembled WGS sequence"/>
</dbReference>